<evidence type="ECO:0000313" key="1">
    <source>
        <dbReference type="EMBL" id="QJA43872.1"/>
    </source>
</evidence>
<organism evidence="1">
    <name type="scientific">viral metagenome</name>
    <dbReference type="NCBI Taxonomy" id="1070528"/>
    <lineage>
        <taxon>unclassified sequences</taxon>
        <taxon>metagenomes</taxon>
        <taxon>organismal metagenomes</taxon>
    </lineage>
</organism>
<protein>
    <submittedName>
        <fullName evidence="1">Uncharacterized protein</fullName>
    </submittedName>
</protein>
<accession>A0A6H1Z8U0</accession>
<reference evidence="1" key="1">
    <citation type="submission" date="2020-03" db="EMBL/GenBank/DDBJ databases">
        <title>The deep terrestrial virosphere.</title>
        <authorList>
            <person name="Holmfeldt K."/>
            <person name="Nilsson E."/>
            <person name="Simone D."/>
            <person name="Lopez-Fernandez M."/>
            <person name="Wu X."/>
            <person name="de Brujin I."/>
            <person name="Lundin D."/>
            <person name="Andersson A."/>
            <person name="Bertilsson S."/>
            <person name="Dopson M."/>
        </authorList>
    </citation>
    <scope>NUCLEOTIDE SEQUENCE</scope>
    <source>
        <strain evidence="1">TM448A00064</strain>
        <strain evidence="2">TM448B00061</strain>
    </source>
</reference>
<proteinExistence type="predicted"/>
<sequence length="239" mass="26090">MLNGRISPHVSAYDPTADLYPYEAYGTYGGAAFLFCLGEDTVLPVVHAYQEDMAISVEQQFDIGVAQKLLQFCWDVSQPEGMPGPRTIISAGEVSFMLGSLITTGDGATGIIVRIPGLPFTAADRGKLVRISGATDVPNNNDFMIDGIPADQGQAAWDRAVVYDAAMVARMNDPAVTVKVLGLRWVTRVYVDTGLGPQEKIAYTEEIGHRKYRNYMALHLSKFVGTLTARFEAKLEAYE</sequence>
<evidence type="ECO:0000313" key="2">
    <source>
        <dbReference type="EMBL" id="QJH93440.1"/>
    </source>
</evidence>
<dbReference type="EMBL" id="MT144588">
    <property type="protein sequence ID" value="QJH93440.1"/>
    <property type="molecule type" value="Genomic_DNA"/>
</dbReference>
<gene>
    <name evidence="1" type="ORF">TM448A00064_0051</name>
    <name evidence="2" type="ORF">TM448B00061_0060</name>
</gene>
<dbReference type="EMBL" id="MT143971">
    <property type="protein sequence ID" value="QJA43872.1"/>
    <property type="molecule type" value="Genomic_DNA"/>
</dbReference>
<dbReference type="AlphaFoldDB" id="A0A6H1Z8U0"/>
<name>A0A6H1Z8U0_9ZZZZ</name>